<evidence type="ECO:0000256" key="3">
    <source>
        <dbReference type="ARBA" id="ARBA00022692"/>
    </source>
</evidence>
<feature type="transmembrane region" description="Helical" evidence="6">
    <location>
        <begin position="84"/>
        <end position="108"/>
    </location>
</feature>
<dbReference type="Pfam" id="PF03788">
    <property type="entry name" value="LrgA"/>
    <property type="match status" value="1"/>
</dbReference>
<evidence type="ECO:0000256" key="5">
    <source>
        <dbReference type="ARBA" id="ARBA00023136"/>
    </source>
</evidence>
<keyword evidence="8" id="KW-1185">Reference proteome</keyword>
<dbReference type="Proteomes" id="UP000283587">
    <property type="component" value="Unassembled WGS sequence"/>
</dbReference>
<evidence type="ECO:0000313" key="7">
    <source>
        <dbReference type="EMBL" id="RJL19193.1"/>
    </source>
</evidence>
<accession>A0A419A979</accession>
<name>A0A419A979_9RHOB</name>
<proteinExistence type="predicted"/>
<keyword evidence="4 6" id="KW-1133">Transmembrane helix</keyword>
<comment type="subcellular location">
    <subcellularLocation>
        <location evidence="1">Cell membrane</location>
        <topology evidence="1">Multi-pass membrane protein</topology>
    </subcellularLocation>
</comment>
<keyword evidence="3 6" id="KW-0812">Transmembrane</keyword>
<evidence type="ECO:0000256" key="6">
    <source>
        <dbReference type="SAM" id="Phobius"/>
    </source>
</evidence>
<evidence type="ECO:0000256" key="2">
    <source>
        <dbReference type="ARBA" id="ARBA00022475"/>
    </source>
</evidence>
<evidence type="ECO:0000256" key="4">
    <source>
        <dbReference type="ARBA" id="ARBA00022989"/>
    </source>
</evidence>
<evidence type="ECO:0000313" key="8">
    <source>
        <dbReference type="Proteomes" id="UP000283587"/>
    </source>
</evidence>
<protein>
    <submittedName>
        <fullName evidence="7">CidA/LrgA family protein</fullName>
    </submittedName>
</protein>
<gene>
    <name evidence="7" type="ORF">D3P05_05460</name>
</gene>
<dbReference type="OrthoDB" id="385012at2"/>
<dbReference type="PANTHER" id="PTHR33931:SF2">
    <property type="entry name" value="HOLIN-LIKE PROTEIN CIDA"/>
    <property type="match status" value="1"/>
</dbReference>
<comment type="caution">
    <text evidence="7">The sequence shown here is derived from an EMBL/GenBank/DDBJ whole genome shotgun (WGS) entry which is preliminary data.</text>
</comment>
<dbReference type="PANTHER" id="PTHR33931">
    <property type="entry name" value="HOLIN-LIKE PROTEIN CIDA-RELATED"/>
    <property type="match status" value="1"/>
</dbReference>
<evidence type="ECO:0000256" key="1">
    <source>
        <dbReference type="ARBA" id="ARBA00004651"/>
    </source>
</evidence>
<keyword evidence="5 6" id="KW-0472">Membrane</keyword>
<reference evidence="8" key="1">
    <citation type="submission" date="2018-09" db="EMBL/GenBank/DDBJ databases">
        <title>Paracoccus onubensis nov. sp. a moderate halophilic bacterium isolated from Gruta de las Maravillas (Aracena, Spain).</title>
        <authorList>
            <person name="Jurado V."/>
            <person name="Gutierrez-Patricio S."/>
            <person name="Gonzalez-Pimentel J.L."/>
            <person name="Miller A.Z."/>
            <person name="Laiz L."/>
            <person name="Saiz-Jimenez C."/>
        </authorList>
    </citation>
    <scope>NUCLEOTIDE SEQUENCE [LARGE SCALE GENOMIC DNA]</scope>
    <source>
        <strain evidence="8">DSM 26381</strain>
    </source>
</reference>
<keyword evidence="2" id="KW-1003">Cell membrane</keyword>
<dbReference type="InterPro" id="IPR005538">
    <property type="entry name" value="LrgA/CidA"/>
</dbReference>
<feature type="transmembrane region" description="Helical" evidence="6">
    <location>
        <begin position="58"/>
        <end position="78"/>
    </location>
</feature>
<dbReference type="GO" id="GO:0005886">
    <property type="term" value="C:plasma membrane"/>
    <property type="evidence" value="ECO:0007669"/>
    <property type="project" value="UniProtKB-SubCell"/>
</dbReference>
<sequence length="126" mass="12703">MIMSLAVILGFQLVGEVASRALDLPLPGPVIGLCLLVASCLARPALAHRLRPVTMGLLQHLSLFFVPAGVGVVAHMALIRDQGIALALAIAGSTVLAIGVGALVFVAVAKLTGSTDASALKDAGDD</sequence>
<dbReference type="AlphaFoldDB" id="A0A419A979"/>
<organism evidence="7 8">
    <name type="scientific">Paracoccus siganidrum</name>
    <dbReference type="NCBI Taxonomy" id="1276757"/>
    <lineage>
        <taxon>Bacteria</taxon>
        <taxon>Pseudomonadati</taxon>
        <taxon>Pseudomonadota</taxon>
        <taxon>Alphaproteobacteria</taxon>
        <taxon>Rhodobacterales</taxon>
        <taxon>Paracoccaceae</taxon>
        <taxon>Paracoccus</taxon>
    </lineage>
</organism>
<dbReference type="RefSeq" id="WP_119897177.1">
    <property type="nucleotide sequence ID" value="NZ_QNRC01000004.1"/>
</dbReference>
<dbReference type="EMBL" id="QZEW01000018">
    <property type="protein sequence ID" value="RJL19193.1"/>
    <property type="molecule type" value="Genomic_DNA"/>
</dbReference>